<gene>
    <name evidence="1" type="ORF">CK203_000111</name>
</gene>
<organism evidence="1 2">
    <name type="scientific">Vitis vinifera</name>
    <name type="common">Grape</name>
    <dbReference type="NCBI Taxonomy" id="29760"/>
    <lineage>
        <taxon>Eukaryota</taxon>
        <taxon>Viridiplantae</taxon>
        <taxon>Streptophyta</taxon>
        <taxon>Embryophyta</taxon>
        <taxon>Tracheophyta</taxon>
        <taxon>Spermatophyta</taxon>
        <taxon>Magnoliopsida</taxon>
        <taxon>eudicotyledons</taxon>
        <taxon>Gunneridae</taxon>
        <taxon>Pentapetalae</taxon>
        <taxon>rosids</taxon>
        <taxon>Vitales</taxon>
        <taxon>Vitaceae</taxon>
        <taxon>Viteae</taxon>
        <taxon>Vitis</taxon>
    </lineage>
</organism>
<reference evidence="1 2" key="1">
    <citation type="journal article" date="2018" name="PLoS Genet.">
        <title>Population sequencing reveals clonal diversity and ancestral inbreeding in the grapevine cultivar Chardonnay.</title>
        <authorList>
            <person name="Roach M.J."/>
            <person name="Johnson D.L."/>
            <person name="Bohlmann J."/>
            <person name="van Vuuren H.J."/>
            <person name="Jones S.J."/>
            <person name="Pretorius I.S."/>
            <person name="Schmidt S.A."/>
            <person name="Borneman A.R."/>
        </authorList>
    </citation>
    <scope>NUCLEOTIDE SEQUENCE [LARGE SCALE GENOMIC DNA]</scope>
    <source>
        <strain evidence="2">cv. Chardonnay</strain>
        <tissue evidence="1">Leaf</tissue>
    </source>
</reference>
<proteinExistence type="predicted"/>
<protein>
    <submittedName>
        <fullName evidence="1">Uncharacterized protein</fullName>
    </submittedName>
</protein>
<sequence length="110" mass="12159">MVLPSFEQQFSDLHPVNSRFQPAPPAPLVHRSPRVSVPPNRHGFPSSTFGNSISALTAALSNFDIPTCYSHAAKHDCWRQVMQEEIAALEANHTWDIELCPPTIVPLGCK</sequence>
<comment type="caution">
    <text evidence="1">The sequence shown here is derived from an EMBL/GenBank/DDBJ whole genome shotgun (WGS) entry which is preliminary data.</text>
</comment>
<dbReference type="AlphaFoldDB" id="A0A438KRB4"/>
<accession>A0A438KRB4</accession>
<dbReference type="Proteomes" id="UP000288805">
    <property type="component" value="Unassembled WGS sequence"/>
</dbReference>
<dbReference type="EMBL" id="QGNW01000001">
    <property type="protein sequence ID" value="RVX23739.1"/>
    <property type="molecule type" value="Genomic_DNA"/>
</dbReference>
<name>A0A438KRB4_VITVI</name>
<evidence type="ECO:0000313" key="2">
    <source>
        <dbReference type="Proteomes" id="UP000288805"/>
    </source>
</evidence>
<evidence type="ECO:0000313" key="1">
    <source>
        <dbReference type="EMBL" id="RVX23739.1"/>
    </source>
</evidence>